<evidence type="ECO:0000313" key="3">
    <source>
        <dbReference type="Proteomes" id="UP000680815"/>
    </source>
</evidence>
<dbReference type="RefSeq" id="WP_209349721.1">
    <property type="nucleotide sequence ID" value="NZ_JAGIYZ010000001.1"/>
</dbReference>
<dbReference type="PROSITE" id="PS51318">
    <property type="entry name" value="TAT"/>
    <property type="match status" value="1"/>
</dbReference>
<name>A0ABS4ALV4_9PROT</name>
<dbReference type="InterPro" id="IPR006311">
    <property type="entry name" value="TAT_signal"/>
</dbReference>
<comment type="caution">
    <text evidence="2">The sequence shown here is derived from an EMBL/GenBank/DDBJ whole genome shotgun (WGS) entry which is preliminary data.</text>
</comment>
<dbReference type="Proteomes" id="UP000680815">
    <property type="component" value="Unassembled WGS sequence"/>
</dbReference>
<sequence>MRTRYRIERRALIGGGVGFALTAVTGARVPSAQALDRVSFQTNWRAQAEHGGYYQAVAAGIYRRYGIECDLRMGGPQQNPAQLLLAGRVDMVMSNGFQALNYVRENVPFLTIAAIFQKDPQILMSHEEANIAGFEQMRGRPILIGAGGRVTYWPFLRARFGLTDDQIRPYTFNIQPFLADKGAIQQGFLSSEPFSAMAGGARPRVHLIADAGFPNYQTTIDISRRMTEEKTDLVQRFVDATAEGWTQYMRSQDVEAANRLIIRDNPDMTLERITYAVRVMNERGIVLSGDAERLGIGAMTDERWETFYTTMRDAGAMPPGLDVKRAYSLRFVNKRVGLG</sequence>
<dbReference type="Pfam" id="PF09084">
    <property type="entry name" value="NMT1"/>
    <property type="match status" value="1"/>
</dbReference>
<organism evidence="2 3">
    <name type="scientific">Roseomonas nitratireducens</name>
    <dbReference type="NCBI Taxonomy" id="2820810"/>
    <lineage>
        <taxon>Bacteria</taxon>
        <taxon>Pseudomonadati</taxon>
        <taxon>Pseudomonadota</taxon>
        <taxon>Alphaproteobacteria</taxon>
        <taxon>Acetobacterales</taxon>
        <taxon>Roseomonadaceae</taxon>
        <taxon>Roseomonas</taxon>
    </lineage>
</organism>
<feature type="domain" description="SsuA/THI5-like" evidence="1">
    <location>
        <begin position="48"/>
        <end position="250"/>
    </location>
</feature>
<dbReference type="Gene3D" id="3.40.190.10">
    <property type="entry name" value="Periplasmic binding protein-like II"/>
    <property type="match status" value="2"/>
</dbReference>
<evidence type="ECO:0000259" key="1">
    <source>
        <dbReference type="Pfam" id="PF09084"/>
    </source>
</evidence>
<dbReference type="InterPro" id="IPR015168">
    <property type="entry name" value="SsuA/THI5"/>
</dbReference>
<dbReference type="PANTHER" id="PTHR31528:SF3">
    <property type="entry name" value="THIAMINE BIOSYNTHESIS PROTEIN HI_0357-RELATED"/>
    <property type="match status" value="1"/>
</dbReference>
<dbReference type="InterPro" id="IPR027939">
    <property type="entry name" value="NMT1/THI5"/>
</dbReference>
<proteinExistence type="predicted"/>
<accession>A0ABS4ALV4</accession>
<dbReference type="EMBL" id="JAGIYZ010000001">
    <property type="protein sequence ID" value="MBP0462340.1"/>
    <property type="molecule type" value="Genomic_DNA"/>
</dbReference>
<protein>
    <submittedName>
        <fullName evidence="2">ABC transporter substrate-binding protein</fullName>
    </submittedName>
</protein>
<dbReference type="PANTHER" id="PTHR31528">
    <property type="entry name" value="4-AMINO-5-HYDROXYMETHYL-2-METHYLPYRIMIDINE PHOSPHATE SYNTHASE THI11-RELATED"/>
    <property type="match status" value="1"/>
</dbReference>
<gene>
    <name evidence="2" type="ORF">J5Y09_00315</name>
</gene>
<reference evidence="2 3" key="1">
    <citation type="submission" date="2021-03" db="EMBL/GenBank/DDBJ databases">
        <authorList>
            <person name="So Y."/>
        </authorList>
    </citation>
    <scope>NUCLEOTIDE SEQUENCE [LARGE SCALE GENOMIC DNA]</scope>
    <source>
        <strain evidence="2 3">PWR1</strain>
    </source>
</reference>
<keyword evidence="3" id="KW-1185">Reference proteome</keyword>
<evidence type="ECO:0000313" key="2">
    <source>
        <dbReference type="EMBL" id="MBP0462340.1"/>
    </source>
</evidence>
<dbReference type="SUPFAM" id="SSF53850">
    <property type="entry name" value="Periplasmic binding protein-like II"/>
    <property type="match status" value="1"/>
</dbReference>